<accession>A0A6L8LNB3</accession>
<dbReference type="Proteomes" id="UP000479043">
    <property type="component" value="Unassembled WGS sequence"/>
</dbReference>
<dbReference type="CDD" id="cd06661">
    <property type="entry name" value="GGCT_like"/>
    <property type="match status" value="1"/>
</dbReference>
<dbReference type="SUPFAM" id="SSF110857">
    <property type="entry name" value="Gamma-glutamyl cyclotransferase-like"/>
    <property type="match status" value="1"/>
</dbReference>
<evidence type="ECO:0000313" key="3">
    <source>
        <dbReference type="Proteomes" id="UP000479043"/>
    </source>
</evidence>
<gene>
    <name evidence="2" type="ORF">GR167_19430</name>
</gene>
<proteinExistence type="predicted"/>
<evidence type="ECO:0000313" key="2">
    <source>
        <dbReference type="EMBL" id="MYM57498.1"/>
    </source>
</evidence>
<organism evidence="2 3">
    <name type="scientific">Thalassovita mangrovi</name>
    <dbReference type="NCBI Taxonomy" id="2692236"/>
    <lineage>
        <taxon>Bacteria</taxon>
        <taxon>Pseudomonadati</taxon>
        <taxon>Pseudomonadota</taxon>
        <taxon>Alphaproteobacteria</taxon>
        <taxon>Rhodobacterales</taxon>
        <taxon>Roseobacteraceae</taxon>
        <taxon>Thalassovita</taxon>
    </lineage>
</organism>
<dbReference type="InterPro" id="IPR009288">
    <property type="entry name" value="AIG2-like_dom"/>
</dbReference>
<evidence type="ECO:0000259" key="1">
    <source>
        <dbReference type="Pfam" id="PF06094"/>
    </source>
</evidence>
<dbReference type="InterPro" id="IPR013024">
    <property type="entry name" value="GGCT-like"/>
</dbReference>
<dbReference type="EMBL" id="WWEN01000011">
    <property type="protein sequence ID" value="MYM57498.1"/>
    <property type="molecule type" value="Genomic_DNA"/>
</dbReference>
<dbReference type="GO" id="GO:0016740">
    <property type="term" value="F:transferase activity"/>
    <property type="evidence" value="ECO:0007669"/>
    <property type="project" value="UniProtKB-KW"/>
</dbReference>
<dbReference type="RefSeq" id="WP_160975399.1">
    <property type="nucleotide sequence ID" value="NZ_WWEN01000011.1"/>
</dbReference>
<dbReference type="AlphaFoldDB" id="A0A6L8LNB3"/>
<name>A0A6L8LNB3_9RHOB</name>
<dbReference type="Gene3D" id="3.10.490.10">
    <property type="entry name" value="Gamma-glutamyl cyclotransferase-like"/>
    <property type="match status" value="1"/>
</dbReference>
<dbReference type="InterPro" id="IPR036568">
    <property type="entry name" value="GGCT-like_sf"/>
</dbReference>
<reference evidence="2 3" key="1">
    <citation type="submission" date="2020-01" db="EMBL/GenBank/DDBJ databases">
        <authorList>
            <person name="Chen S."/>
        </authorList>
    </citation>
    <scope>NUCLEOTIDE SEQUENCE [LARGE SCALE GENOMIC DNA]</scope>
    <source>
        <strain evidence="2 3">GS-10</strain>
    </source>
</reference>
<feature type="domain" description="Gamma-glutamylcyclotransferase AIG2-like" evidence="1">
    <location>
        <begin position="7"/>
        <end position="104"/>
    </location>
</feature>
<sequence>MTNAFFFGYGSLVNRKTHAYGEAHPARATGWRRTWRHTALRPVAFLTAIPDPGTVIEGLIAGVPNGDWRALDAREHAYDRVELSDLDDHPLPFTPRAAIYAIPEGKHGAPSMAHPILLSYLDVVIQGYHQEFGAEGVDRFFATTDGWDAPILDDRRAPQYPRHQTLTAGETRLVDRLLDDVGARRVSLTPAHSEALRATRGD</sequence>
<keyword evidence="2" id="KW-0808">Transferase</keyword>
<comment type="caution">
    <text evidence="2">The sequence shown here is derived from an EMBL/GenBank/DDBJ whole genome shotgun (WGS) entry which is preliminary data.</text>
</comment>
<dbReference type="Pfam" id="PF06094">
    <property type="entry name" value="GGACT"/>
    <property type="match status" value="1"/>
</dbReference>
<keyword evidence="3" id="KW-1185">Reference proteome</keyword>
<protein>
    <submittedName>
        <fullName evidence="2">Gamma-glutamylcyclotransferase</fullName>
    </submittedName>
</protein>